<gene>
    <name evidence="3" type="ORF">ACMD2_06419</name>
</gene>
<organism evidence="3 4">
    <name type="scientific">Ananas comosus</name>
    <name type="common">Pineapple</name>
    <name type="synonym">Ananas ananas</name>
    <dbReference type="NCBI Taxonomy" id="4615"/>
    <lineage>
        <taxon>Eukaryota</taxon>
        <taxon>Viridiplantae</taxon>
        <taxon>Streptophyta</taxon>
        <taxon>Embryophyta</taxon>
        <taxon>Tracheophyta</taxon>
        <taxon>Spermatophyta</taxon>
        <taxon>Magnoliopsida</taxon>
        <taxon>Liliopsida</taxon>
        <taxon>Poales</taxon>
        <taxon>Bromeliaceae</taxon>
        <taxon>Bromelioideae</taxon>
        <taxon>Ananas</taxon>
    </lineage>
</organism>
<comment type="caution">
    <text evidence="3">The sequence shown here is derived from an EMBL/GenBank/DDBJ whole genome shotgun (WGS) entry which is preliminary data.</text>
</comment>
<dbReference type="EMBL" id="LSRQ01002176">
    <property type="protein sequence ID" value="OAY75179.1"/>
    <property type="molecule type" value="Genomic_DNA"/>
</dbReference>
<proteinExistence type="predicted"/>
<feature type="compositionally biased region" description="Pro residues" evidence="1">
    <location>
        <begin position="158"/>
        <end position="184"/>
    </location>
</feature>
<evidence type="ECO:0000256" key="1">
    <source>
        <dbReference type="SAM" id="MobiDB-lite"/>
    </source>
</evidence>
<reference evidence="3 4" key="1">
    <citation type="journal article" date="2016" name="DNA Res.">
        <title>The draft genome of MD-2 pineapple using hybrid error correction of long reads.</title>
        <authorList>
            <person name="Redwan R.M."/>
            <person name="Saidin A."/>
            <person name="Kumar S.V."/>
        </authorList>
    </citation>
    <scope>NUCLEOTIDE SEQUENCE [LARGE SCALE GENOMIC DNA]</scope>
    <source>
        <strain evidence="4">cv. MD2</strain>
        <tissue evidence="3">Leaf</tissue>
    </source>
</reference>
<feature type="compositionally biased region" description="Pro residues" evidence="1">
    <location>
        <begin position="132"/>
        <end position="145"/>
    </location>
</feature>
<dbReference type="STRING" id="4615.A0A199VDK7"/>
<feature type="domain" description="PORR" evidence="2">
    <location>
        <begin position="20"/>
        <end position="132"/>
    </location>
</feature>
<sequence length="184" mass="19924">MAAPRPSRLSTSAARVASRHRDPTFEKLMSRLLLLLRATSVVDLVLASPDRSLPLPLLLHPSSSRRLRLPRGAPHFLRSHPHLFSLRLNPKPSSLLLTPAAADAAAAESSAAAVSSSSDLLRRLLSISPSRSSPPRPLPLVAPPRPPRRLRGLRPRRPPLPLLPPPHPASHLPPPLPPLPQPKP</sequence>
<evidence type="ECO:0000313" key="3">
    <source>
        <dbReference type="EMBL" id="OAY75179.1"/>
    </source>
</evidence>
<feature type="compositionally biased region" description="Basic residues" evidence="1">
    <location>
        <begin position="146"/>
        <end position="157"/>
    </location>
</feature>
<dbReference type="AlphaFoldDB" id="A0A199VDK7"/>
<feature type="region of interest" description="Disordered" evidence="1">
    <location>
        <begin position="127"/>
        <end position="184"/>
    </location>
</feature>
<dbReference type="PANTHER" id="PTHR31476:SF15">
    <property type="entry name" value="ASSOCIATED SALT-INDUCIBLE PROTEIN, PUTATIVE-RELATED"/>
    <property type="match status" value="1"/>
</dbReference>
<evidence type="ECO:0000313" key="4">
    <source>
        <dbReference type="Proteomes" id="UP000092600"/>
    </source>
</evidence>
<evidence type="ECO:0000259" key="2">
    <source>
        <dbReference type="Pfam" id="PF11955"/>
    </source>
</evidence>
<name>A0A199VDK7_ANACO</name>
<accession>A0A199VDK7</accession>
<dbReference type="InterPro" id="IPR021099">
    <property type="entry name" value="PORR_domain"/>
</dbReference>
<dbReference type="Pfam" id="PF11955">
    <property type="entry name" value="PORR"/>
    <property type="match status" value="1"/>
</dbReference>
<dbReference type="Proteomes" id="UP000092600">
    <property type="component" value="Unassembled WGS sequence"/>
</dbReference>
<dbReference type="InterPro" id="IPR045040">
    <property type="entry name" value="PORR_fam"/>
</dbReference>
<dbReference type="PANTHER" id="PTHR31476">
    <property type="entry name" value="PROTEIN WHAT'S THIS FACTOR 1 HOMOLOG, CHLOROPLASTIC"/>
    <property type="match status" value="1"/>
</dbReference>
<protein>
    <recommendedName>
        <fullName evidence="2">PORR domain-containing protein</fullName>
    </recommendedName>
</protein>
<dbReference type="GO" id="GO:0003723">
    <property type="term" value="F:RNA binding"/>
    <property type="evidence" value="ECO:0007669"/>
    <property type="project" value="InterPro"/>
</dbReference>